<keyword evidence="1" id="KW-0175">Coiled coil</keyword>
<dbReference type="Proteomes" id="UP001445076">
    <property type="component" value="Unassembled WGS sequence"/>
</dbReference>
<feature type="coiled-coil region" evidence="1">
    <location>
        <begin position="22"/>
        <end position="81"/>
    </location>
</feature>
<gene>
    <name evidence="2" type="ORF">OTU49_009855</name>
</gene>
<evidence type="ECO:0000313" key="3">
    <source>
        <dbReference type="Proteomes" id="UP001445076"/>
    </source>
</evidence>
<comment type="caution">
    <text evidence="2">The sequence shown here is derived from an EMBL/GenBank/DDBJ whole genome shotgun (WGS) entry which is preliminary data.</text>
</comment>
<organism evidence="2 3">
    <name type="scientific">Cherax quadricarinatus</name>
    <name type="common">Australian red claw crayfish</name>
    <dbReference type="NCBI Taxonomy" id="27406"/>
    <lineage>
        <taxon>Eukaryota</taxon>
        <taxon>Metazoa</taxon>
        <taxon>Ecdysozoa</taxon>
        <taxon>Arthropoda</taxon>
        <taxon>Crustacea</taxon>
        <taxon>Multicrustacea</taxon>
        <taxon>Malacostraca</taxon>
        <taxon>Eumalacostraca</taxon>
        <taxon>Eucarida</taxon>
        <taxon>Decapoda</taxon>
        <taxon>Pleocyemata</taxon>
        <taxon>Astacidea</taxon>
        <taxon>Parastacoidea</taxon>
        <taxon>Parastacidae</taxon>
        <taxon>Cherax</taxon>
    </lineage>
</organism>
<evidence type="ECO:0000313" key="2">
    <source>
        <dbReference type="EMBL" id="KAK8726974.1"/>
    </source>
</evidence>
<sequence>ELVMQREKQIKKGIEVVSSAELSHLRRELTALRQEKDRLRAELATKAAVERDRAVELRKMKQEHERKLKMVRLEARREEVRENHELSHLQKTIMAKDKELRERQQTIHKLECEKLYLGEEIYRITGVEEAFWSDHTL</sequence>
<accession>A0AAW0WL92</accession>
<protein>
    <submittedName>
        <fullName evidence="2">Uncharacterized protein</fullName>
    </submittedName>
</protein>
<dbReference type="EMBL" id="JARKIK010000077">
    <property type="protein sequence ID" value="KAK8726974.1"/>
    <property type="molecule type" value="Genomic_DNA"/>
</dbReference>
<proteinExistence type="predicted"/>
<evidence type="ECO:0000256" key="1">
    <source>
        <dbReference type="SAM" id="Coils"/>
    </source>
</evidence>
<feature type="non-terminal residue" evidence="2">
    <location>
        <position position="1"/>
    </location>
</feature>
<dbReference type="AlphaFoldDB" id="A0AAW0WL92"/>
<name>A0AAW0WL92_CHEQU</name>
<reference evidence="2 3" key="1">
    <citation type="journal article" date="2024" name="BMC Genomics">
        <title>Genome assembly of redclaw crayfish (Cherax quadricarinatus) provides insights into its immune adaptation and hypoxia tolerance.</title>
        <authorList>
            <person name="Liu Z."/>
            <person name="Zheng J."/>
            <person name="Li H."/>
            <person name="Fang K."/>
            <person name="Wang S."/>
            <person name="He J."/>
            <person name="Zhou D."/>
            <person name="Weng S."/>
            <person name="Chi M."/>
            <person name="Gu Z."/>
            <person name="He J."/>
            <person name="Li F."/>
            <person name="Wang M."/>
        </authorList>
    </citation>
    <scope>NUCLEOTIDE SEQUENCE [LARGE SCALE GENOMIC DNA]</scope>
    <source>
        <strain evidence="2">ZL_2023a</strain>
    </source>
</reference>
<feature type="non-terminal residue" evidence="2">
    <location>
        <position position="137"/>
    </location>
</feature>
<keyword evidence="3" id="KW-1185">Reference proteome</keyword>